<keyword evidence="3" id="KW-1185">Reference proteome</keyword>
<evidence type="ECO:0000313" key="2">
    <source>
        <dbReference type="EMBL" id="ACB34207.1"/>
    </source>
</evidence>
<dbReference type="GO" id="GO:0061503">
    <property type="term" value="F:tRNA threonylcarbamoyladenosine dehydratase"/>
    <property type="evidence" value="ECO:0007669"/>
    <property type="project" value="TreeGrafter"/>
</dbReference>
<gene>
    <name evidence="2" type="ordered locus">Lcho_1940</name>
</gene>
<dbReference type="KEGG" id="lch:Lcho_1940"/>
<dbReference type="HOGENOM" id="CLU_013325_4_0_4"/>
<dbReference type="EMBL" id="CP001013">
    <property type="protein sequence ID" value="ACB34207.1"/>
    <property type="molecule type" value="Genomic_DNA"/>
</dbReference>
<dbReference type="SUPFAM" id="SSF69572">
    <property type="entry name" value="Activating enzymes of the ubiquitin-like proteins"/>
    <property type="match status" value="1"/>
</dbReference>
<dbReference type="InterPro" id="IPR035985">
    <property type="entry name" value="Ubiquitin-activating_enz"/>
</dbReference>
<dbReference type="InterPro" id="IPR000594">
    <property type="entry name" value="ThiF_NAD_FAD-bd"/>
</dbReference>
<dbReference type="RefSeq" id="WP_012346968.1">
    <property type="nucleotide sequence ID" value="NC_010524.1"/>
</dbReference>
<dbReference type="eggNOG" id="COG1179">
    <property type="taxonomic scope" value="Bacteria"/>
</dbReference>
<evidence type="ECO:0000313" key="3">
    <source>
        <dbReference type="Proteomes" id="UP000001693"/>
    </source>
</evidence>
<dbReference type="Pfam" id="PF00899">
    <property type="entry name" value="ThiF"/>
    <property type="match status" value="1"/>
</dbReference>
<proteinExistence type="predicted"/>
<dbReference type="PANTHER" id="PTHR43267:SF1">
    <property type="entry name" value="TRNA THREONYLCARBAMOYLADENOSINE DEHYDRATASE"/>
    <property type="match status" value="1"/>
</dbReference>
<dbReference type="Gene3D" id="3.40.50.720">
    <property type="entry name" value="NAD(P)-binding Rossmann-like Domain"/>
    <property type="match status" value="1"/>
</dbReference>
<sequence length="262" mass="27856">MNLVTPTPDVDADLERRFGALRRLWGEPAYLRVRQAKVAIVGLGGVGSWCAEALARCGVAQLVLIDLDQIAESNINRQVQALGSTVGAAKVEMLARRIADIHPLCGVHAIEEFVEADNWPALLPGPVDVVVDACDQGRAKLLLAQWALTGRHKLVSVGAAGGKTSPQAVQVDDLAKVTHDPLLARLRQHLRRDGAPRTGDIGVRCVYSRESVVRPDNGCDVDGNLNCHGYGSSVTVTATFGMVAAEAAMAWVRACDAQGGLE</sequence>
<dbReference type="AlphaFoldDB" id="B1Y0U9"/>
<accession>B1Y0U9</accession>
<reference evidence="2 3" key="1">
    <citation type="submission" date="2008-03" db="EMBL/GenBank/DDBJ databases">
        <title>Complete sequence of Leptothrix cholodnii SP-6.</title>
        <authorList>
            <consortium name="US DOE Joint Genome Institute"/>
            <person name="Copeland A."/>
            <person name="Lucas S."/>
            <person name="Lapidus A."/>
            <person name="Glavina del Rio T."/>
            <person name="Dalin E."/>
            <person name="Tice H."/>
            <person name="Bruce D."/>
            <person name="Goodwin L."/>
            <person name="Pitluck S."/>
            <person name="Chertkov O."/>
            <person name="Brettin T."/>
            <person name="Detter J.C."/>
            <person name="Han C."/>
            <person name="Kuske C.R."/>
            <person name="Schmutz J."/>
            <person name="Larimer F."/>
            <person name="Land M."/>
            <person name="Hauser L."/>
            <person name="Kyrpides N."/>
            <person name="Lykidis A."/>
            <person name="Emerson D."/>
            <person name="Richardson P."/>
        </authorList>
    </citation>
    <scope>NUCLEOTIDE SEQUENCE [LARGE SCALE GENOMIC DNA]</scope>
    <source>
        <strain evidence="3">ATCC 51168 / LMG 8142 / SP-6</strain>
    </source>
</reference>
<dbReference type="InterPro" id="IPR045886">
    <property type="entry name" value="ThiF/MoeB/HesA"/>
</dbReference>
<dbReference type="CDD" id="cd00755">
    <property type="entry name" value="YgdL_like"/>
    <property type="match status" value="1"/>
</dbReference>
<evidence type="ECO:0000259" key="1">
    <source>
        <dbReference type="Pfam" id="PF00899"/>
    </source>
</evidence>
<dbReference type="OrthoDB" id="9804150at2"/>
<organism evidence="2 3">
    <name type="scientific">Leptothrix cholodnii (strain ATCC 51168 / LMG 8142 / SP-6)</name>
    <name type="common">Leptothrix discophora (strain SP-6)</name>
    <dbReference type="NCBI Taxonomy" id="395495"/>
    <lineage>
        <taxon>Bacteria</taxon>
        <taxon>Pseudomonadati</taxon>
        <taxon>Pseudomonadota</taxon>
        <taxon>Betaproteobacteria</taxon>
        <taxon>Burkholderiales</taxon>
        <taxon>Sphaerotilaceae</taxon>
        <taxon>Leptothrix</taxon>
    </lineage>
</organism>
<name>B1Y0U9_LEPCP</name>
<feature type="domain" description="THIF-type NAD/FAD binding fold" evidence="1">
    <location>
        <begin position="23"/>
        <end position="253"/>
    </location>
</feature>
<dbReference type="GO" id="GO:0061504">
    <property type="term" value="P:cyclic threonylcarbamoyladenosine biosynthetic process"/>
    <property type="evidence" value="ECO:0007669"/>
    <property type="project" value="TreeGrafter"/>
</dbReference>
<dbReference type="GO" id="GO:0008641">
    <property type="term" value="F:ubiquitin-like modifier activating enzyme activity"/>
    <property type="evidence" value="ECO:0007669"/>
    <property type="project" value="InterPro"/>
</dbReference>
<dbReference type="PANTHER" id="PTHR43267">
    <property type="entry name" value="TRNA THREONYLCARBAMOYLADENOSINE DEHYDRATASE"/>
    <property type="match status" value="1"/>
</dbReference>
<protein>
    <submittedName>
        <fullName evidence="2">UBA/THIF-type NAD/FAD binding protein</fullName>
    </submittedName>
</protein>
<dbReference type="STRING" id="395495.Lcho_1940"/>
<dbReference type="Proteomes" id="UP000001693">
    <property type="component" value="Chromosome"/>
</dbReference>